<protein>
    <recommendedName>
        <fullName evidence="10">Kinesin-like protein</fullName>
    </recommendedName>
</protein>
<sequence length="682" mass="78214">MMQQEFNIDDLSNEPRIKVVIRKRPVNKKEQAKSDVDIIEVKTGQSVIVKEMKQKVDLTKYVEEHLFNFDHAFGENCTNEEVYMTCVRPIVTAAFQRARVTCFAYGQTGSGKTHTMLGSVANRVPGMYVLASHDIFTALQRPQFSHLQIFVSFYEIYCGKLFDLLNDRQILHPREDGKQNINIIGLMEQRITNVDQLLKIIEFGMSARVTAQNSANTDSSRSHAILQIQLKEQNNVYGKISFIDLAGSERGADVIDQNKQTRKDGAEINKSLLALKECIRALDQGKNYTPFRGSKLTLVLKDSFTGNCRTVMIGNISPCQSSSEHTLNTLRYADRVKELKKPTNQDLSEQVNQLDSLAQQLMLPRQSKNIVRRPVVENNNENNIPNSNHKLEQLMKSAQNSNFAYNLPQQPNNFPPYQPQTQAQQPRTNYNNFMAGDQMGNNNNNILSAHNNNALNPNLNANNMYPGSQSEMFDIEPRQLNKTPQQQQQSFAGIKMNQQPQSQQQYRPPSNNQLGYQNQMDQNTINSQTNPINLNIEQIENWTARNEEDLQLISQKHEQLISLILAEEEDVIASHRSHIDDMVELTKQEMMLLHDVDKPASDVDVYVQNLDAILQHKSEIINMLRQRLQTFRSHLKKEELLSKKFYEQRAQIMDVFDLNSNTINPNNDEMQLLDDLPDLYDN</sequence>
<evidence type="ECO:0000256" key="7">
    <source>
        <dbReference type="ARBA" id="ARBA00023212"/>
    </source>
</evidence>
<dbReference type="PROSITE" id="PS50067">
    <property type="entry name" value="KINESIN_MOTOR_2"/>
    <property type="match status" value="1"/>
</dbReference>
<evidence type="ECO:0000256" key="3">
    <source>
        <dbReference type="ARBA" id="ARBA00022701"/>
    </source>
</evidence>
<keyword evidence="3 10" id="KW-0493">Microtubule</keyword>
<dbReference type="GO" id="GO:0005524">
    <property type="term" value="F:ATP binding"/>
    <property type="evidence" value="ECO:0007669"/>
    <property type="project" value="UniProtKB-UniRule"/>
</dbReference>
<dbReference type="InterPro" id="IPR019821">
    <property type="entry name" value="Kinesin_motor_CS"/>
</dbReference>
<feature type="domain" description="Kinesin motor" evidence="12">
    <location>
        <begin position="16"/>
        <end position="339"/>
    </location>
</feature>
<dbReference type="Proteomes" id="UP000009168">
    <property type="component" value="Unassembled WGS sequence"/>
</dbReference>
<evidence type="ECO:0000313" key="13">
    <source>
        <dbReference type="EMBL" id="EAS05947.2"/>
    </source>
</evidence>
<dbReference type="HOGENOM" id="CLU_284620_0_0_1"/>
<dbReference type="KEGG" id="tet:TTHERM_00790940"/>
<dbReference type="PANTHER" id="PTHR47971">
    <property type="entry name" value="KINESIN-RELATED PROTEIN 6"/>
    <property type="match status" value="1"/>
</dbReference>
<keyword evidence="14" id="KW-1185">Reference proteome</keyword>
<dbReference type="GO" id="GO:0007019">
    <property type="term" value="P:microtubule depolymerization"/>
    <property type="evidence" value="ECO:0007669"/>
    <property type="project" value="TreeGrafter"/>
</dbReference>
<dbReference type="PROSITE" id="PS00411">
    <property type="entry name" value="KINESIN_MOTOR_1"/>
    <property type="match status" value="1"/>
</dbReference>
<comment type="similarity">
    <text evidence="8">Belongs to the TRAFAC class myosin-kinesin ATPase superfamily. Kinesin family. KIN-13 subfamily.</text>
</comment>
<dbReference type="InterPro" id="IPR027640">
    <property type="entry name" value="Kinesin-like_fam"/>
</dbReference>
<evidence type="ECO:0000256" key="4">
    <source>
        <dbReference type="ARBA" id="ARBA00022741"/>
    </source>
</evidence>
<dbReference type="GO" id="GO:0003777">
    <property type="term" value="F:microtubule motor activity"/>
    <property type="evidence" value="ECO:0007669"/>
    <property type="project" value="InterPro"/>
</dbReference>
<dbReference type="SUPFAM" id="SSF52540">
    <property type="entry name" value="P-loop containing nucleoside triphosphate hydrolases"/>
    <property type="match status" value="1"/>
</dbReference>
<dbReference type="PRINTS" id="PR00380">
    <property type="entry name" value="KINESINHEAVY"/>
</dbReference>
<feature type="compositionally biased region" description="Polar residues" evidence="11">
    <location>
        <begin position="480"/>
        <end position="491"/>
    </location>
</feature>
<evidence type="ECO:0000313" key="14">
    <source>
        <dbReference type="Proteomes" id="UP000009168"/>
    </source>
</evidence>
<keyword evidence="6 9" id="KW-0505">Motor protein</keyword>
<accession>Q24DP3</accession>
<dbReference type="FunFam" id="3.40.850.10:FF:000012">
    <property type="entry name" value="Kinesin-like protein"/>
    <property type="match status" value="1"/>
</dbReference>
<evidence type="ECO:0000256" key="9">
    <source>
        <dbReference type="PROSITE-ProRule" id="PRU00283"/>
    </source>
</evidence>
<evidence type="ECO:0000256" key="11">
    <source>
        <dbReference type="SAM" id="MobiDB-lite"/>
    </source>
</evidence>
<dbReference type="InterPro" id="IPR001752">
    <property type="entry name" value="Kinesin_motor_dom"/>
</dbReference>
<evidence type="ECO:0000256" key="2">
    <source>
        <dbReference type="ARBA" id="ARBA00022490"/>
    </source>
</evidence>
<organism evidence="13 14">
    <name type="scientific">Tetrahymena thermophila (strain SB210)</name>
    <dbReference type="NCBI Taxonomy" id="312017"/>
    <lineage>
        <taxon>Eukaryota</taxon>
        <taxon>Sar</taxon>
        <taxon>Alveolata</taxon>
        <taxon>Ciliophora</taxon>
        <taxon>Intramacronucleata</taxon>
        <taxon>Oligohymenophorea</taxon>
        <taxon>Hymenostomatida</taxon>
        <taxon>Tetrahymenina</taxon>
        <taxon>Tetrahymenidae</taxon>
        <taxon>Tetrahymena</taxon>
    </lineage>
</organism>
<gene>
    <name evidence="13" type="ORF">TTHERM_00790940</name>
</gene>
<dbReference type="SMART" id="SM00129">
    <property type="entry name" value="KISc"/>
    <property type="match status" value="1"/>
</dbReference>
<dbReference type="OrthoDB" id="3176171at2759"/>
<dbReference type="InterPro" id="IPR027417">
    <property type="entry name" value="P-loop_NTPase"/>
</dbReference>
<dbReference type="RefSeq" id="XP_001026192.2">
    <property type="nucleotide sequence ID" value="XM_001026192.3"/>
</dbReference>
<evidence type="ECO:0000256" key="8">
    <source>
        <dbReference type="ARBA" id="ARBA00061030"/>
    </source>
</evidence>
<evidence type="ECO:0000256" key="5">
    <source>
        <dbReference type="ARBA" id="ARBA00022840"/>
    </source>
</evidence>
<dbReference type="STRING" id="312017.Q24DP3"/>
<keyword evidence="5 9" id="KW-0067">ATP-binding</keyword>
<keyword evidence="4 9" id="KW-0547">Nucleotide-binding</keyword>
<proteinExistence type="inferred from homology"/>
<dbReference type="GeneID" id="7837161"/>
<dbReference type="InParanoid" id="Q24DP3"/>
<comment type="subcellular location">
    <subcellularLocation>
        <location evidence="1">Cytoplasm</location>
        <location evidence="1">Cytoskeleton</location>
    </subcellularLocation>
</comment>
<evidence type="ECO:0000256" key="1">
    <source>
        <dbReference type="ARBA" id="ARBA00004245"/>
    </source>
</evidence>
<dbReference type="GO" id="GO:0007018">
    <property type="term" value="P:microtubule-based movement"/>
    <property type="evidence" value="ECO:0007669"/>
    <property type="project" value="InterPro"/>
</dbReference>
<dbReference type="GO" id="GO:0005874">
    <property type="term" value="C:microtubule"/>
    <property type="evidence" value="ECO:0007669"/>
    <property type="project" value="UniProtKB-KW"/>
</dbReference>
<dbReference type="Gene3D" id="3.40.850.10">
    <property type="entry name" value="Kinesin motor domain"/>
    <property type="match status" value="1"/>
</dbReference>
<evidence type="ECO:0000259" key="12">
    <source>
        <dbReference type="PROSITE" id="PS50067"/>
    </source>
</evidence>
<name>Q24DP3_TETTS</name>
<evidence type="ECO:0000256" key="10">
    <source>
        <dbReference type="RuleBase" id="RU000394"/>
    </source>
</evidence>
<dbReference type="EMBL" id="GG662316">
    <property type="protein sequence ID" value="EAS05947.2"/>
    <property type="molecule type" value="Genomic_DNA"/>
</dbReference>
<feature type="region of interest" description="Disordered" evidence="11">
    <location>
        <begin position="480"/>
        <end position="513"/>
    </location>
</feature>
<feature type="binding site" evidence="9">
    <location>
        <begin position="106"/>
        <end position="113"/>
    </location>
    <ligand>
        <name>ATP</name>
        <dbReference type="ChEBI" id="CHEBI:30616"/>
    </ligand>
</feature>
<dbReference type="PANTHER" id="PTHR47971:SF8">
    <property type="entry name" value="KINESIN-LIKE PROTEIN"/>
    <property type="match status" value="1"/>
</dbReference>
<dbReference type="AlphaFoldDB" id="Q24DP3"/>
<dbReference type="InterPro" id="IPR036961">
    <property type="entry name" value="Kinesin_motor_dom_sf"/>
</dbReference>
<feature type="compositionally biased region" description="Low complexity" evidence="11">
    <location>
        <begin position="497"/>
        <end position="513"/>
    </location>
</feature>
<dbReference type="GO" id="GO:0008017">
    <property type="term" value="F:microtubule binding"/>
    <property type="evidence" value="ECO:0007669"/>
    <property type="project" value="InterPro"/>
</dbReference>
<reference evidence="14" key="1">
    <citation type="journal article" date="2006" name="PLoS Biol.">
        <title>Macronuclear genome sequence of the ciliate Tetrahymena thermophila, a model eukaryote.</title>
        <authorList>
            <person name="Eisen J.A."/>
            <person name="Coyne R.S."/>
            <person name="Wu M."/>
            <person name="Wu D."/>
            <person name="Thiagarajan M."/>
            <person name="Wortman J.R."/>
            <person name="Badger J.H."/>
            <person name="Ren Q."/>
            <person name="Amedeo P."/>
            <person name="Jones K.M."/>
            <person name="Tallon L.J."/>
            <person name="Delcher A.L."/>
            <person name="Salzberg S.L."/>
            <person name="Silva J.C."/>
            <person name="Haas B.J."/>
            <person name="Majoros W.H."/>
            <person name="Farzad M."/>
            <person name="Carlton J.M."/>
            <person name="Smith R.K. Jr."/>
            <person name="Garg J."/>
            <person name="Pearlman R.E."/>
            <person name="Karrer K.M."/>
            <person name="Sun L."/>
            <person name="Manning G."/>
            <person name="Elde N.C."/>
            <person name="Turkewitz A.P."/>
            <person name="Asai D.J."/>
            <person name="Wilkes D.E."/>
            <person name="Wang Y."/>
            <person name="Cai H."/>
            <person name="Collins K."/>
            <person name="Stewart B.A."/>
            <person name="Lee S.R."/>
            <person name="Wilamowska K."/>
            <person name="Weinberg Z."/>
            <person name="Ruzzo W.L."/>
            <person name="Wloga D."/>
            <person name="Gaertig J."/>
            <person name="Frankel J."/>
            <person name="Tsao C.-C."/>
            <person name="Gorovsky M.A."/>
            <person name="Keeling P.J."/>
            <person name="Waller R.F."/>
            <person name="Patron N.J."/>
            <person name="Cherry J.M."/>
            <person name="Stover N.A."/>
            <person name="Krieger C.J."/>
            <person name="del Toro C."/>
            <person name="Ryder H.F."/>
            <person name="Williamson S.C."/>
            <person name="Barbeau R.A."/>
            <person name="Hamilton E.P."/>
            <person name="Orias E."/>
        </authorList>
    </citation>
    <scope>NUCLEOTIDE SEQUENCE [LARGE SCALE GENOMIC DNA]</scope>
    <source>
        <strain evidence="14">SB210</strain>
    </source>
</reference>
<keyword evidence="7" id="KW-0206">Cytoskeleton</keyword>
<keyword evidence="2" id="KW-0963">Cytoplasm</keyword>
<evidence type="ECO:0000256" key="6">
    <source>
        <dbReference type="ARBA" id="ARBA00023175"/>
    </source>
</evidence>
<dbReference type="Pfam" id="PF00225">
    <property type="entry name" value="Kinesin"/>
    <property type="match status" value="1"/>
</dbReference>
<dbReference type="CDD" id="cd01367">
    <property type="entry name" value="KISc_KIF2_like"/>
    <property type="match status" value="1"/>
</dbReference>